<dbReference type="GO" id="GO:0006400">
    <property type="term" value="P:tRNA modification"/>
    <property type="evidence" value="ECO:0007669"/>
    <property type="project" value="TreeGrafter"/>
</dbReference>
<dbReference type="EMBL" id="BJYK01000001">
    <property type="protein sequence ID" value="GEN79271.1"/>
    <property type="molecule type" value="Genomic_DNA"/>
</dbReference>
<dbReference type="FunFam" id="1.10.20.140:FF:000001">
    <property type="entry name" value="tRNA dimethylallyltransferase"/>
    <property type="match status" value="1"/>
</dbReference>
<comment type="caution">
    <text evidence="10">Lacks conserved residue(s) required for the propagation of feature annotation.</text>
</comment>
<evidence type="ECO:0000256" key="11">
    <source>
        <dbReference type="RuleBase" id="RU003783"/>
    </source>
</evidence>
<dbReference type="Gene3D" id="3.40.50.300">
    <property type="entry name" value="P-loop containing nucleotide triphosphate hydrolases"/>
    <property type="match status" value="1"/>
</dbReference>
<dbReference type="GO" id="GO:0005524">
    <property type="term" value="F:ATP binding"/>
    <property type="evidence" value="ECO:0007669"/>
    <property type="project" value="UniProtKB-UniRule"/>
</dbReference>
<comment type="cofactor">
    <cofactor evidence="1 10">
        <name>Mg(2+)</name>
        <dbReference type="ChEBI" id="CHEBI:18420"/>
    </cofactor>
</comment>
<evidence type="ECO:0000256" key="8">
    <source>
        <dbReference type="ARBA" id="ARBA00022842"/>
    </source>
</evidence>
<keyword evidence="6 10" id="KW-0547">Nucleotide-binding</keyword>
<dbReference type="InterPro" id="IPR039657">
    <property type="entry name" value="Dimethylallyltransferase"/>
</dbReference>
<comment type="caution">
    <text evidence="14">The sequence shown here is derived from an EMBL/GenBank/DDBJ whole genome shotgun (WGS) entry which is preliminary data.</text>
</comment>
<proteinExistence type="inferred from homology"/>
<protein>
    <recommendedName>
        <fullName evidence="10">tRNA dimethylallyltransferase</fullName>
        <ecNumber evidence="10">2.5.1.75</ecNumber>
    </recommendedName>
    <alternativeName>
        <fullName evidence="10">Dimethylallyl diphosphate:tRNA dimethylallyltransferase</fullName>
        <shortName evidence="10">DMAPP:tRNA dimethylallyltransferase</shortName>
        <shortName evidence="10">DMATase</shortName>
    </alternativeName>
    <alternativeName>
        <fullName evidence="10">Isopentenyl-diphosphate:tRNA isopentenyltransferase</fullName>
        <shortName evidence="10">IPP transferase</shortName>
        <shortName evidence="10">IPPT</shortName>
        <shortName evidence="10">IPTase</shortName>
    </alternativeName>
</protein>
<keyword evidence="15" id="KW-1185">Reference proteome</keyword>
<dbReference type="GO" id="GO:0052381">
    <property type="term" value="F:tRNA dimethylallyltransferase activity"/>
    <property type="evidence" value="ECO:0007669"/>
    <property type="project" value="UniProtKB-UniRule"/>
</dbReference>
<dbReference type="PANTHER" id="PTHR11088:SF60">
    <property type="entry name" value="TRNA DIMETHYLALLYLTRANSFERASE"/>
    <property type="match status" value="1"/>
</dbReference>
<organism evidence="14 15">
    <name type="scientific">Actinotalea fermentans</name>
    <dbReference type="NCBI Taxonomy" id="43671"/>
    <lineage>
        <taxon>Bacteria</taxon>
        <taxon>Bacillati</taxon>
        <taxon>Actinomycetota</taxon>
        <taxon>Actinomycetes</taxon>
        <taxon>Micrococcales</taxon>
        <taxon>Cellulomonadaceae</taxon>
        <taxon>Actinotalea</taxon>
    </lineage>
</organism>
<keyword evidence="7 10" id="KW-0067">ATP-binding</keyword>
<evidence type="ECO:0000313" key="15">
    <source>
        <dbReference type="Proteomes" id="UP000321484"/>
    </source>
</evidence>
<dbReference type="HAMAP" id="MF_00185">
    <property type="entry name" value="IPP_trans"/>
    <property type="match status" value="1"/>
</dbReference>
<dbReference type="EC" id="2.5.1.75" evidence="10"/>
<evidence type="ECO:0000256" key="12">
    <source>
        <dbReference type="RuleBase" id="RU003784"/>
    </source>
</evidence>
<dbReference type="InterPro" id="IPR018022">
    <property type="entry name" value="IPT"/>
</dbReference>
<dbReference type="Proteomes" id="UP000321484">
    <property type="component" value="Unassembled WGS sequence"/>
</dbReference>
<evidence type="ECO:0000256" key="6">
    <source>
        <dbReference type="ARBA" id="ARBA00022741"/>
    </source>
</evidence>
<dbReference type="InterPro" id="IPR027417">
    <property type="entry name" value="P-loop_NTPase"/>
</dbReference>
<evidence type="ECO:0000256" key="3">
    <source>
        <dbReference type="ARBA" id="ARBA00005842"/>
    </source>
</evidence>
<comment type="subunit">
    <text evidence="10">Monomer.</text>
</comment>
<comment type="catalytic activity">
    <reaction evidence="9 10 11">
        <text>adenosine(37) in tRNA + dimethylallyl diphosphate = N(6)-dimethylallyladenosine(37) in tRNA + diphosphate</text>
        <dbReference type="Rhea" id="RHEA:26482"/>
        <dbReference type="Rhea" id="RHEA-COMP:10162"/>
        <dbReference type="Rhea" id="RHEA-COMP:10375"/>
        <dbReference type="ChEBI" id="CHEBI:33019"/>
        <dbReference type="ChEBI" id="CHEBI:57623"/>
        <dbReference type="ChEBI" id="CHEBI:74411"/>
        <dbReference type="ChEBI" id="CHEBI:74415"/>
        <dbReference type="EC" id="2.5.1.75"/>
    </reaction>
</comment>
<reference evidence="14 15" key="1">
    <citation type="submission" date="2019-07" db="EMBL/GenBank/DDBJ databases">
        <title>Whole genome shotgun sequence of Actinotalea fermentans NBRC 105374.</title>
        <authorList>
            <person name="Hosoyama A."/>
            <person name="Uohara A."/>
            <person name="Ohji S."/>
            <person name="Ichikawa N."/>
        </authorList>
    </citation>
    <scope>NUCLEOTIDE SEQUENCE [LARGE SCALE GENOMIC DNA]</scope>
    <source>
        <strain evidence="14 15">NBRC 105374</strain>
    </source>
</reference>
<dbReference type="Gene3D" id="1.10.20.140">
    <property type="match status" value="1"/>
</dbReference>
<dbReference type="AlphaFoldDB" id="A0A511YVP0"/>
<dbReference type="PANTHER" id="PTHR11088">
    <property type="entry name" value="TRNA DIMETHYLALLYLTRANSFERASE"/>
    <property type="match status" value="1"/>
</dbReference>
<keyword evidence="8 10" id="KW-0460">Magnesium</keyword>
<feature type="site" description="Interaction with substrate tRNA" evidence="10">
    <location>
        <position position="106"/>
    </location>
</feature>
<feature type="binding site" evidence="10">
    <location>
        <begin position="15"/>
        <end position="22"/>
    </location>
    <ligand>
        <name>ATP</name>
        <dbReference type="ChEBI" id="CHEBI:30616"/>
    </ligand>
</feature>
<gene>
    <name evidence="10 14" type="primary">miaA</name>
    <name evidence="14" type="ORF">AFE02nite_10050</name>
</gene>
<evidence type="ECO:0000256" key="1">
    <source>
        <dbReference type="ARBA" id="ARBA00001946"/>
    </source>
</evidence>
<feature type="site" description="Interaction with substrate tRNA" evidence="10">
    <location>
        <position position="127"/>
    </location>
</feature>
<comment type="similarity">
    <text evidence="3 10 13">Belongs to the IPP transferase family.</text>
</comment>
<sequence length="321" mass="33809">MAVVVTVPLVVAVVGPTATGKSDLGLALAQALGGEVVNADAMQLYRGMDVGTAKLTVAERRGVPHHQLDVLDVAQDATVAAYQRDARADLAAIAARGRRAVVVGGSGLYVRALLDRLEMPPTDPEVRARLEERAAREGPGLLHDALAAVDPAAAARIDRANTRRIVRALEVIEITGRQYSATLPDHATYEVPALQIGLDLARGALDARIEHRVDRMWAGGLVAEAAGLAPRMGRTAARAVGYAQVLAMLAGETGEAEARLGTVVATRRLARRQMTWFGRDPRVHWLPADAPDLAERALGLVAAADAGTLPEPDGGRRTLGA</sequence>
<dbReference type="SUPFAM" id="SSF52540">
    <property type="entry name" value="P-loop containing nucleoside triphosphate hydrolases"/>
    <property type="match status" value="1"/>
</dbReference>
<comment type="function">
    <text evidence="2 10 12">Catalyzes the transfer of a dimethylallyl group onto the adenine at position 37 in tRNAs that read codons beginning with uridine, leading to the formation of N6-(dimethylallyl)adenosine (i(6)A).</text>
</comment>
<feature type="binding site" evidence="10">
    <location>
        <begin position="17"/>
        <end position="22"/>
    </location>
    <ligand>
        <name>substrate</name>
    </ligand>
</feature>
<keyword evidence="4 10" id="KW-0808">Transferase</keyword>
<dbReference type="Pfam" id="PF01715">
    <property type="entry name" value="IPPT"/>
    <property type="match status" value="1"/>
</dbReference>
<evidence type="ECO:0000256" key="13">
    <source>
        <dbReference type="RuleBase" id="RU003785"/>
    </source>
</evidence>
<evidence type="ECO:0000256" key="7">
    <source>
        <dbReference type="ARBA" id="ARBA00022840"/>
    </source>
</evidence>
<evidence type="ECO:0000256" key="10">
    <source>
        <dbReference type="HAMAP-Rule" id="MF_00185"/>
    </source>
</evidence>
<evidence type="ECO:0000256" key="9">
    <source>
        <dbReference type="ARBA" id="ARBA00049563"/>
    </source>
</evidence>
<accession>A0A511YVP0</accession>
<evidence type="ECO:0000313" key="14">
    <source>
        <dbReference type="EMBL" id="GEN79271.1"/>
    </source>
</evidence>
<name>A0A511YVP0_9CELL</name>
<keyword evidence="5 10" id="KW-0819">tRNA processing</keyword>
<evidence type="ECO:0000256" key="5">
    <source>
        <dbReference type="ARBA" id="ARBA00022694"/>
    </source>
</evidence>
<evidence type="ECO:0000256" key="2">
    <source>
        <dbReference type="ARBA" id="ARBA00003213"/>
    </source>
</evidence>
<dbReference type="NCBIfam" id="TIGR00174">
    <property type="entry name" value="miaA"/>
    <property type="match status" value="1"/>
</dbReference>
<evidence type="ECO:0000256" key="4">
    <source>
        <dbReference type="ARBA" id="ARBA00022679"/>
    </source>
</evidence>